<comment type="subcellular location">
    <subcellularLocation>
        <location evidence="1">Cytoplasm</location>
    </subcellularLocation>
</comment>
<organism evidence="8 9">
    <name type="scientific">Paraglomus occultum</name>
    <dbReference type="NCBI Taxonomy" id="144539"/>
    <lineage>
        <taxon>Eukaryota</taxon>
        <taxon>Fungi</taxon>
        <taxon>Fungi incertae sedis</taxon>
        <taxon>Mucoromycota</taxon>
        <taxon>Glomeromycotina</taxon>
        <taxon>Glomeromycetes</taxon>
        <taxon>Paraglomerales</taxon>
        <taxon>Paraglomeraceae</taxon>
        <taxon>Paraglomus</taxon>
    </lineage>
</organism>
<dbReference type="PANTHER" id="PTHR11717:SF7">
    <property type="entry name" value="LOW MOLECULAR WEIGHT PHOSPHOTYROSINE PROTEIN PHOSPHATASE"/>
    <property type="match status" value="1"/>
</dbReference>
<feature type="active site" description="Proton donor" evidence="6">
    <location>
        <position position="104"/>
    </location>
</feature>
<dbReference type="PANTHER" id="PTHR11717">
    <property type="entry name" value="LOW MOLECULAR WEIGHT PROTEIN TYROSINE PHOSPHATASE"/>
    <property type="match status" value="1"/>
</dbReference>
<evidence type="ECO:0000313" key="8">
    <source>
        <dbReference type="EMBL" id="CAG8460680.1"/>
    </source>
</evidence>
<evidence type="ECO:0000256" key="3">
    <source>
        <dbReference type="ARBA" id="ARBA00022490"/>
    </source>
</evidence>
<keyword evidence="5" id="KW-0904">Protein phosphatase</keyword>
<dbReference type="InterPro" id="IPR023485">
    <property type="entry name" value="Ptyr_pPase"/>
</dbReference>
<keyword evidence="4" id="KW-0378">Hydrolase</keyword>
<evidence type="ECO:0000256" key="5">
    <source>
        <dbReference type="ARBA" id="ARBA00022912"/>
    </source>
</evidence>
<gene>
    <name evidence="8" type="ORF">POCULU_LOCUS542</name>
</gene>
<dbReference type="AlphaFoldDB" id="A0A9N8Z218"/>
<reference evidence="8" key="1">
    <citation type="submission" date="2021-06" db="EMBL/GenBank/DDBJ databases">
        <authorList>
            <person name="Kallberg Y."/>
            <person name="Tangrot J."/>
            <person name="Rosling A."/>
        </authorList>
    </citation>
    <scope>NUCLEOTIDE SEQUENCE</scope>
    <source>
        <strain evidence="8">IA702</strain>
    </source>
</reference>
<dbReference type="InterPro" id="IPR036196">
    <property type="entry name" value="Ptyr_pPase_sf"/>
</dbReference>
<evidence type="ECO:0000256" key="6">
    <source>
        <dbReference type="PIRSR" id="PIRSR617867-1"/>
    </source>
</evidence>
<dbReference type="GO" id="GO:0003993">
    <property type="term" value="F:acid phosphatase activity"/>
    <property type="evidence" value="ECO:0007669"/>
    <property type="project" value="InterPro"/>
</dbReference>
<comment type="similarity">
    <text evidence="2">Belongs to the low molecular weight phosphotyrosine protein phosphatase family.</text>
</comment>
<dbReference type="SUPFAM" id="SSF52788">
    <property type="entry name" value="Phosphotyrosine protein phosphatases I"/>
    <property type="match status" value="1"/>
</dbReference>
<dbReference type="PRINTS" id="PR00719">
    <property type="entry name" value="LMWPTPASE"/>
</dbReference>
<evidence type="ECO:0000256" key="1">
    <source>
        <dbReference type="ARBA" id="ARBA00004496"/>
    </source>
</evidence>
<dbReference type="OrthoDB" id="3388at2759"/>
<keyword evidence="3" id="KW-0963">Cytoplasm</keyword>
<dbReference type="InterPro" id="IPR050438">
    <property type="entry name" value="LMW_PTPase"/>
</dbReference>
<dbReference type="Proteomes" id="UP000789572">
    <property type="component" value="Unassembled WGS sequence"/>
</dbReference>
<sequence>PMAEAVFAHVLQKNELEDRFYLNSAGTHCYNPGNPPSTIVKSNTKDVLTQRKLVAEDDYYEFDYMLCMDSSHLMFLNQLKPEGSRAKIMLFGEFDPQGVRSIDDPYCRNLDAYETVYQQVSRCSEAFLKHLNSA</sequence>
<feature type="non-terminal residue" evidence="8">
    <location>
        <position position="1"/>
    </location>
</feature>
<protein>
    <submittedName>
        <fullName evidence="8">4927_t:CDS:1</fullName>
    </submittedName>
</protein>
<dbReference type="InterPro" id="IPR017867">
    <property type="entry name" value="Tyr_phospatase_low_mol_wt"/>
</dbReference>
<evidence type="ECO:0000259" key="7">
    <source>
        <dbReference type="SMART" id="SM00226"/>
    </source>
</evidence>
<evidence type="ECO:0000256" key="4">
    <source>
        <dbReference type="ARBA" id="ARBA00022801"/>
    </source>
</evidence>
<keyword evidence="9" id="KW-1185">Reference proteome</keyword>
<proteinExistence type="inferred from homology"/>
<dbReference type="Pfam" id="PF01451">
    <property type="entry name" value="LMWPc"/>
    <property type="match status" value="1"/>
</dbReference>
<evidence type="ECO:0000313" key="9">
    <source>
        <dbReference type="Proteomes" id="UP000789572"/>
    </source>
</evidence>
<dbReference type="Gene3D" id="3.40.50.2300">
    <property type="match status" value="1"/>
</dbReference>
<accession>A0A9N8Z218</accession>
<dbReference type="PRINTS" id="PR00720">
    <property type="entry name" value="MAMMALPTPASE"/>
</dbReference>
<dbReference type="InterPro" id="IPR002115">
    <property type="entry name" value="Tyr_Pase_low_mol_wt_mml"/>
</dbReference>
<comment type="caution">
    <text evidence="8">The sequence shown here is derived from an EMBL/GenBank/DDBJ whole genome shotgun (WGS) entry which is preliminary data.</text>
</comment>
<dbReference type="EMBL" id="CAJVPJ010000029">
    <property type="protein sequence ID" value="CAG8460680.1"/>
    <property type="molecule type" value="Genomic_DNA"/>
</dbReference>
<dbReference type="GO" id="GO:0005737">
    <property type="term" value="C:cytoplasm"/>
    <property type="evidence" value="ECO:0007669"/>
    <property type="project" value="UniProtKB-SubCell"/>
</dbReference>
<evidence type="ECO:0000256" key="2">
    <source>
        <dbReference type="ARBA" id="ARBA00011063"/>
    </source>
</evidence>
<feature type="domain" description="Phosphotyrosine protein phosphatase I" evidence="7">
    <location>
        <begin position="1"/>
        <end position="130"/>
    </location>
</feature>
<dbReference type="GO" id="GO:0004726">
    <property type="term" value="F:non-membrane spanning protein tyrosine phosphatase activity"/>
    <property type="evidence" value="ECO:0007669"/>
    <property type="project" value="InterPro"/>
</dbReference>
<dbReference type="SMART" id="SM00226">
    <property type="entry name" value="LMWPc"/>
    <property type="match status" value="1"/>
</dbReference>
<name>A0A9N8Z218_9GLOM</name>